<dbReference type="Proteomes" id="UP000320390">
    <property type="component" value="Chromosome"/>
</dbReference>
<protein>
    <submittedName>
        <fullName evidence="1">Uncharacterized protein</fullName>
    </submittedName>
</protein>
<reference evidence="1 2" key="1">
    <citation type="submission" date="2019-02" db="EMBL/GenBank/DDBJ databases">
        <title>Deep-cultivation of Planctomycetes and their phenomic and genomic characterization uncovers novel biology.</title>
        <authorList>
            <person name="Wiegand S."/>
            <person name="Jogler M."/>
            <person name="Boedeker C."/>
            <person name="Pinto D."/>
            <person name="Vollmers J."/>
            <person name="Rivas-Marin E."/>
            <person name="Kohn T."/>
            <person name="Peeters S.H."/>
            <person name="Heuer A."/>
            <person name="Rast P."/>
            <person name="Oberbeckmann S."/>
            <person name="Bunk B."/>
            <person name="Jeske O."/>
            <person name="Meyerdierks A."/>
            <person name="Storesund J.E."/>
            <person name="Kallscheuer N."/>
            <person name="Luecker S."/>
            <person name="Lage O.M."/>
            <person name="Pohl T."/>
            <person name="Merkel B.J."/>
            <person name="Hornburger P."/>
            <person name="Mueller R.-W."/>
            <person name="Bruemmer F."/>
            <person name="Labrenz M."/>
            <person name="Spormann A.M."/>
            <person name="Op den Camp H."/>
            <person name="Overmann J."/>
            <person name="Amann R."/>
            <person name="Jetten M.S.M."/>
            <person name="Mascher T."/>
            <person name="Medema M.H."/>
            <person name="Devos D.P."/>
            <person name="Kaster A.-K."/>
            <person name="Ovreas L."/>
            <person name="Rohde M."/>
            <person name="Galperin M.Y."/>
            <person name="Jogler C."/>
        </authorList>
    </citation>
    <scope>NUCLEOTIDE SEQUENCE [LARGE SCALE GENOMIC DNA]</scope>
    <source>
        <strain evidence="1 2">Poly30</strain>
    </source>
</reference>
<keyword evidence="2" id="KW-1185">Reference proteome</keyword>
<dbReference type="EMBL" id="CP036434">
    <property type="protein sequence ID" value="QDV04767.1"/>
    <property type="molecule type" value="Genomic_DNA"/>
</dbReference>
<name>A0A518EKZ7_9BACT</name>
<organism evidence="1 2">
    <name type="scientific">Saltatorellus ferox</name>
    <dbReference type="NCBI Taxonomy" id="2528018"/>
    <lineage>
        <taxon>Bacteria</taxon>
        <taxon>Pseudomonadati</taxon>
        <taxon>Planctomycetota</taxon>
        <taxon>Planctomycetia</taxon>
        <taxon>Planctomycetia incertae sedis</taxon>
        <taxon>Saltatorellus</taxon>
    </lineage>
</organism>
<gene>
    <name evidence="1" type="ORF">Poly30_02600</name>
</gene>
<evidence type="ECO:0000313" key="2">
    <source>
        <dbReference type="Proteomes" id="UP000320390"/>
    </source>
</evidence>
<dbReference type="AlphaFoldDB" id="A0A518EKZ7"/>
<sequence length="121" mass="13401">MTLMVDLGTPNRLGRKGQTITQLSAFLGYEWFISDAESAALRSSRAVTREYVQSQLLGSVLEHAELTRSGDLELVFSSGARFRTGAVEENPSEPYEPDWFMKNEHESSGTVYLEAEGLHSG</sequence>
<accession>A0A518EKZ7</accession>
<evidence type="ECO:0000313" key="1">
    <source>
        <dbReference type="EMBL" id="QDV04767.1"/>
    </source>
</evidence>
<proteinExistence type="predicted"/>